<gene>
    <name evidence="2" type="ORF">NUTIK01_20310</name>
</gene>
<feature type="region of interest" description="Disordered" evidence="1">
    <location>
        <begin position="1"/>
        <end position="22"/>
    </location>
</feature>
<name>A0ABQ6P7N7_9SPHN</name>
<sequence length="139" mass="14607">MAKQSGAGRTIETNDNCAIPPGRANREAAIGLARGARSGRVRACPVRRFPRHGLSAKYVDAGHRAMRGGYSPSDVKGPISLKNGAGKALRAGRVGGARKAARGLFPKNLAQQAVLAYMQRSRCDVPAAKCGRCQRPGQA</sequence>
<evidence type="ECO:0000313" key="2">
    <source>
        <dbReference type="EMBL" id="GMM61254.1"/>
    </source>
</evidence>
<organism evidence="2 3">
    <name type="scientific">Novosphingobium pituita</name>
    <dbReference type="NCBI Taxonomy" id="3056842"/>
    <lineage>
        <taxon>Bacteria</taxon>
        <taxon>Pseudomonadati</taxon>
        <taxon>Pseudomonadota</taxon>
        <taxon>Alphaproteobacteria</taxon>
        <taxon>Sphingomonadales</taxon>
        <taxon>Sphingomonadaceae</taxon>
        <taxon>Novosphingobium</taxon>
    </lineage>
</organism>
<dbReference type="EMBL" id="BTFW01000001">
    <property type="protein sequence ID" value="GMM61254.1"/>
    <property type="molecule type" value="Genomic_DNA"/>
</dbReference>
<protein>
    <submittedName>
        <fullName evidence="2">Uncharacterized protein</fullName>
    </submittedName>
</protein>
<reference evidence="2 3" key="1">
    <citation type="submission" date="2023-06" db="EMBL/GenBank/DDBJ databases">
        <title>Draft genome sequence of Novosphingobium sp. strain IK01.</title>
        <authorList>
            <person name="Hatamoto M."/>
            <person name="Ikarashi T."/>
            <person name="Yamaguchi T."/>
        </authorList>
    </citation>
    <scope>NUCLEOTIDE SEQUENCE [LARGE SCALE GENOMIC DNA]</scope>
    <source>
        <strain evidence="2 3">IK01</strain>
    </source>
</reference>
<evidence type="ECO:0000256" key="1">
    <source>
        <dbReference type="SAM" id="MobiDB-lite"/>
    </source>
</evidence>
<evidence type="ECO:0000313" key="3">
    <source>
        <dbReference type="Proteomes" id="UP001187221"/>
    </source>
</evidence>
<proteinExistence type="predicted"/>
<accession>A0ABQ6P7N7</accession>
<comment type="caution">
    <text evidence="2">The sequence shown here is derived from an EMBL/GenBank/DDBJ whole genome shotgun (WGS) entry which is preliminary data.</text>
</comment>
<dbReference type="Proteomes" id="UP001187221">
    <property type="component" value="Unassembled WGS sequence"/>
</dbReference>
<keyword evidence="3" id="KW-1185">Reference proteome</keyword>